<dbReference type="Pfam" id="PF01582">
    <property type="entry name" value="TIR"/>
    <property type="match status" value="1"/>
</dbReference>
<evidence type="ECO:0000256" key="1">
    <source>
        <dbReference type="ARBA" id="ARBA00023027"/>
    </source>
</evidence>
<organism evidence="3 4">
    <name type="scientific">Centaurea solstitialis</name>
    <name type="common">yellow star-thistle</name>
    <dbReference type="NCBI Taxonomy" id="347529"/>
    <lineage>
        <taxon>Eukaryota</taxon>
        <taxon>Viridiplantae</taxon>
        <taxon>Streptophyta</taxon>
        <taxon>Embryophyta</taxon>
        <taxon>Tracheophyta</taxon>
        <taxon>Spermatophyta</taxon>
        <taxon>Magnoliopsida</taxon>
        <taxon>eudicotyledons</taxon>
        <taxon>Gunneridae</taxon>
        <taxon>Pentapetalae</taxon>
        <taxon>asterids</taxon>
        <taxon>campanulids</taxon>
        <taxon>Asterales</taxon>
        <taxon>Asteraceae</taxon>
        <taxon>Carduoideae</taxon>
        <taxon>Cardueae</taxon>
        <taxon>Centaureinae</taxon>
        <taxon>Centaurea</taxon>
    </lineage>
</organism>
<protein>
    <recommendedName>
        <fullName evidence="2">TIR domain-containing protein</fullName>
    </recommendedName>
</protein>
<evidence type="ECO:0000313" key="3">
    <source>
        <dbReference type="EMBL" id="KAJ9541616.1"/>
    </source>
</evidence>
<dbReference type="PROSITE" id="PS50104">
    <property type="entry name" value="TIR"/>
    <property type="match status" value="1"/>
</dbReference>
<dbReference type="InterPro" id="IPR035897">
    <property type="entry name" value="Toll_tir_struct_dom_sf"/>
</dbReference>
<dbReference type="PANTHER" id="PTHR32009:SF109">
    <property type="entry name" value="TOLL-INTERLEUKIN-RESISTANCE (TIR) DOMAIN FAMILY PROTEIN"/>
    <property type="match status" value="1"/>
</dbReference>
<dbReference type="SUPFAM" id="SSF52200">
    <property type="entry name" value="Toll/Interleukin receptor TIR domain"/>
    <property type="match status" value="1"/>
</dbReference>
<name>A0AA38SS20_9ASTR</name>
<gene>
    <name evidence="3" type="ORF">OSB04_028122</name>
</gene>
<dbReference type="InterPro" id="IPR000157">
    <property type="entry name" value="TIR_dom"/>
</dbReference>
<feature type="domain" description="TIR" evidence="2">
    <location>
        <begin position="43"/>
        <end position="163"/>
    </location>
</feature>
<dbReference type="EMBL" id="JARYMX010000007">
    <property type="protein sequence ID" value="KAJ9541616.1"/>
    <property type="molecule type" value="Genomic_DNA"/>
</dbReference>
<comment type="caution">
    <text evidence="3">The sequence shown here is derived from an EMBL/GenBank/DDBJ whole genome shotgun (WGS) entry which is preliminary data.</text>
</comment>
<evidence type="ECO:0000313" key="4">
    <source>
        <dbReference type="Proteomes" id="UP001172457"/>
    </source>
</evidence>
<dbReference type="Gene3D" id="3.40.50.10140">
    <property type="entry name" value="Toll/interleukin-1 receptor homology (TIR) domain"/>
    <property type="match status" value="1"/>
</dbReference>
<keyword evidence="4" id="KW-1185">Reference proteome</keyword>
<evidence type="ECO:0000259" key="2">
    <source>
        <dbReference type="PROSITE" id="PS50104"/>
    </source>
</evidence>
<dbReference type="PANTHER" id="PTHR32009">
    <property type="entry name" value="TMV RESISTANCE PROTEIN N-LIKE"/>
    <property type="match status" value="1"/>
</dbReference>
<accession>A0AA38SS20</accession>
<dbReference type="AlphaFoldDB" id="A0AA38SS20"/>
<dbReference type="SMART" id="SM00255">
    <property type="entry name" value="TIR"/>
    <property type="match status" value="1"/>
</dbReference>
<proteinExistence type="predicted"/>
<reference evidence="3" key="1">
    <citation type="submission" date="2023-03" db="EMBL/GenBank/DDBJ databases">
        <title>Chromosome-scale reference genome and RAD-based genetic map of yellow starthistle (Centaurea solstitialis) reveal putative structural variation and QTLs associated with invader traits.</title>
        <authorList>
            <person name="Reatini B."/>
            <person name="Cang F.A."/>
            <person name="Jiang Q."/>
            <person name="Mckibben M.T.W."/>
            <person name="Barker M.S."/>
            <person name="Rieseberg L.H."/>
            <person name="Dlugosch K.M."/>
        </authorList>
    </citation>
    <scope>NUCLEOTIDE SEQUENCE</scope>
    <source>
        <strain evidence="3">CAN-66</strain>
        <tissue evidence="3">Leaf</tissue>
    </source>
</reference>
<dbReference type="GO" id="GO:0007165">
    <property type="term" value="P:signal transduction"/>
    <property type="evidence" value="ECO:0007669"/>
    <property type="project" value="InterPro"/>
</dbReference>
<dbReference type="Proteomes" id="UP001172457">
    <property type="component" value="Chromosome 7"/>
</dbReference>
<sequence>MENNQLATKKLPHMFLCPLAHKYPIYSKQIKPSMAYSSSSQSWEYDVFLSFRGTDTFIISIPLLINKGSTLTRMTKYFRIGPLLLKAIEESQIAVIVFSENYADSSWCLQELAHIMKCKDERGLIVMPIFYHMDPSELRNQKRKYGKAFTQHEKSTCGCRKPI</sequence>
<keyword evidence="1" id="KW-0520">NAD</keyword>